<keyword evidence="2" id="KW-0378">Hydrolase</keyword>
<dbReference type="PANTHER" id="PTHR43918:SF4">
    <property type="entry name" value="CARBOXYLIC ESTER HYDROLASE"/>
    <property type="match status" value="1"/>
</dbReference>
<feature type="compositionally biased region" description="Basic and acidic residues" evidence="3">
    <location>
        <begin position="229"/>
        <end position="253"/>
    </location>
</feature>
<dbReference type="PANTHER" id="PTHR43918">
    <property type="entry name" value="ACETYLCHOLINESTERASE"/>
    <property type="match status" value="1"/>
</dbReference>
<feature type="region of interest" description="Disordered" evidence="3">
    <location>
        <begin position="31"/>
        <end position="86"/>
    </location>
</feature>
<dbReference type="InterPro" id="IPR002018">
    <property type="entry name" value="CarbesteraseB"/>
</dbReference>
<organism evidence="5 6">
    <name type="scientific">Cercospora beticola</name>
    <name type="common">Sugarbeet leaf spot fungus</name>
    <dbReference type="NCBI Taxonomy" id="122368"/>
    <lineage>
        <taxon>Eukaryota</taxon>
        <taxon>Fungi</taxon>
        <taxon>Dikarya</taxon>
        <taxon>Ascomycota</taxon>
        <taxon>Pezizomycotina</taxon>
        <taxon>Dothideomycetes</taxon>
        <taxon>Dothideomycetidae</taxon>
        <taxon>Mycosphaerellales</taxon>
        <taxon>Mycosphaerellaceae</taxon>
        <taxon>Cercospora</taxon>
    </lineage>
</organism>
<reference evidence="5 6" key="1">
    <citation type="submission" date="2023-09" db="EMBL/GenBank/DDBJ databases">
        <title>Complete-Gapless Cercospora beticola genome.</title>
        <authorList>
            <person name="Wyatt N.A."/>
            <person name="Spanner R.E."/>
            <person name="Bolton M.D."/>
        </authorList>
    </citation>
    <scope>NUCLEOTIDE SEQUENCE [LARGE SCALE GENOMIC DNA]</scope>
    <source>
        <strain evidence="5">Cb09-40</strain>
    </source>
</reference>
<feature type="compositionally biased region" description="Low complexity" evidence="3">
    <location>
        <begin position="59"/>
        <end position="71"/>
    </location>
</feature>
<dbReference type="Gene3D" id="3.40.50.1820">
    <property type="entry name" value="alpha/beta hydrolase"/>
    <property type="match status" value="1"/>
</dbReference>
<feature type="domain" description="Carboxylesterase type B" evidence="4">
    <location>
        <begin position="375"/>
        <end position="826"/>
    </location>
</feature>
<evidence type="ECO:0000313" key="6">
    <source>
        <dbReference type="Proteomes" id="UP001302367"/>
    </source>
</evidence>
<dbReference type="InterPro" id="IPR029058">
    <property type="entry name" value="AB_hydrolase_fold"/>
</dbReference>
<evidence type="ECO:0000259" key="4">
    <source>
        <dbReference type="Pfam" id="PF00135"/>
    </source>
</evidence>
<proteinExistence type="inferred from homology"/>
<protein>
    <recommendedName>
        <fullName evidence="4">Carboxylesterase type B domain-containing protein</fullName>
    </recommendedName>
</protein>
<dbReference type="RefSeq" id="XP_023452004.2">
    <property type="nucleotide sequence ID" value="XM_023597257.2"/>
</dbReference>
<keyword evidence="6" id="KW-1185">Reference proteome</keyword>
<evidence type="ECO:0000256" key="1">
    <source>
        <dbReference type="ARBA" id="ARBA00005964"/>
    </source>
</evidence>
<dbReference type="EMBL" id="CP134187">
    <property type="protein sequence ID" value="WPB01796.1"/>
    <property type="molecule type" value="Genomic_DNA"/>
</dbReference>
<evidence type="ECO:0000313" key="5">
    <source>
        <dbReference type="EMBL" id="WPB01796.1"/>
    </source>
</evidence>
<feature type="region of interest" description="Disordered" evidence="3">
    <location>
        <begin position="223"/>
        <end position="260"/>
    </location>
</feature>
<dbReference type="SUPFAM" id="SSF53474">
    <property type="entry name" value="alpha/beta-Hydrolases"/>
    <property type="match status" value="1"/>
</dbReference>
<dbReference type="Pfam" id="PF00135">
    <property type="entry name" value="COesterase"/>
    <property type="match status" value="1"/>
</dbReference>
<evidence type="ECO:0000256" key="2">
    <source>
        <dbReference type="ARBA" id="ARBA00022801"/>
    </source>
</evidence>
<evidence type="ECO:0000256" key="3">
    <source>
        <dbReference type="SAM" id="MobiDB-lite"/>
    </source>
</evidence>
<comment type="similarity">
    <text evidence="1">Belongs to the type-B carboxylesterase/lipase family.</text>
</comment>
<dbReference type="GeneID" id="35428356"/>
<name>A0ABZ0NQP9_CERBT</name>
<gene>
    <name evidence="5" type="ORF">RHO25_006428</name>
</gene>
<feature type="compositionally biased region" description="Polar residues" evidence="3">
    <location>
        <begin position="32"/>
        <end position="45"/>
    </location>
</feature>
<accession>A0ABZ0NQP9</accession>
<dbReference type="Proteomes" id="UP001302367">
    <property type="component" value="Chromosome 4"/>
</dbReference>
<sequence>MSIFTFVRNLRNRKVTGTTILHEPNAIEENIESSLANDPNDTTISDESKDRSKRLPCRSTSGSQGISSPSQLLPPTPFNTPKKKQLRRSIRDHILGDNGTVVFVNEIVASSPPLDCTPKHLPNSASNLPSIYAAQMGLHSSSPASSPAIEDLKSATSIAVGASSVNPGHEALNVLNQLGRSSHFLPTPSSRISRSAELKYRAVHDQVLSGRTASATMTCTTGPMSTLSHDQHDNPARGYGDRSTGRSERHCPDITRPSPTARYIDTTRVSNDSLPSPQSPSSTKLIPIEREKTVNDGPQDESVEEWRRRTLDSPNVAGEDQAGAYAHVYLDVYDRLWLDAQRRKHHEILQHTSSSQFTASRNRYNDHAYPRNDPQPTVTISKGVVIGTATGVLNQPFVTGLANAYLGIPFARSPPTRFSPPVASDPCLVGTMKTEITYCRVVNLSVHAAPGTGTQVGDESEDCLYLNIFSSRNASPENLKAVLFWLYGGNLILGSISDARYNGSSLAMNEDVVVVAANYRTNLFGFSNSPEIPAGLRNSGFLDQRFALQWVQENIAAFGGDPSRVTIFDESAGGHSVKQLLANPLMPLPYHGAILQSQASNNIGDGVLSWNEVVADFGCDSASSSLDCLREVPATDLQAFITEENLQFPPDEDNITHTNNALPNIISGKFAQVPILIGTNRDEGRLYTGSIGVDNVDVLNRSSVVGWIQDYVMVNISTIIDELYLTYAEAILSDAFLLISQIQTDLLFNCPTKALSEALVSARQGAGQESHVWRYRYDAEFPNLEIFPRAGAYHSSEVPIVFGTYPGGNATNEQRQLSAELQAIWAGMGRNPSAGPGWTEVFDGEQEKDLAIIGAEANATGLCLTDRRENDAACEVFRPLLEELRKLY</sequence>
<dbReference type="InterPro" id="IPR050654">
    <property type="entry name" value="AChE-related_enzymes"/>
</dbReference>